<accession>A0AAW0CZZ4</accession>
<proteinExistence type="predicted"/>
<keyword evidence="1" id="KW-0812">Transmembrane</keyword>
<dbReference type="AlphaFoldDB" id="A0AAW0CZZ4"/>
<name>A0AAW0CZZ4_9AGAR</name>
<keyword evidence="1" id="KW-0472">Membrane</keyword>
<evidence type="ECO:0000313" key="3">
    <source>
        <dbReference type="Proteomes" id="UP001362999"/>
    </source>
</evidence>
<evidence type="ECO:0000256" key="1">
    <source>
        <dbReference type="SAM" id="Phobius"/>
    </source>
</evidence>
<dbReference type="Proteomes" id="UP001362999">
    <property type="component" value="Unassembled WGS sequence"/>
</dbReference>
<evidence type="ECO:0000313" key="2">
    <source>
        <dbReference type="EMBL" id="KAK7044373.1"/>
    </source>
</evidence>
<feature type="transmembrane region" description="Helical" evidence="1">
    <location>
        <begin position="21"/>
        <end position="43"/>
    </location>
</feature>
<reference evidence="2 3" key="1">
    <citation type="journal article" date="2024" name="J Genomics">
        <title>Draft genome sequencing and assembly of Favolaschia claudopus CIRM-BRFM 2984 isolated from oak limbs.</title>
        <authorList>
            <person name="Navarro D."/>
            <person name="Drula E."/>
            <person name="Chaduli D."/>
            <person name="Cazenave R."/>
            <person name="Ahrendt S."/>
            <person name="Wang J."/>
            <person name="Lipzen A."/>
            <person name="Daum C."/>
            <person name="Barry K."/>
            <person name="Grigoriev I.V."/>
            <person name="Favel A."/>
            <person name="Rosso M.N."/>
            <person name="Martin F."/>
        </authorList>
    </citation>
    <scope>NUCLEOTIDE SEQUENCE [LARGE SCALE GENOMIC DNA]</scope>
    <source>
        <strain evidence="2 3">CIRM-BRFM 2984</strain>
    </source>
</reference>
<organism evidence="2 3">
    <name type="scientific">Favolaschia claudopus</name>
    <dbReference type="NCBI Taxonomy" id="2862362"/>
    <lineage>
        <taxon>Eukaryota</taxon>
        <taxon>Fungi</taxon>
        <taxon>Dikarya</taxon>
        <taxon>Basidiomycota</taxon>
        <taxon>Agaricomycotina</taxon>
        <taxon>Agaricomycetes</taxon>
        <taxon>Agaricomycetidae</taxon>
        <taxon>Agaricales</taxon>
        <taxon>Marasmiineae</taxon>
        <taxon>Mycenaceae</taxon>
        <taxon>Favolaschia</taxon>
    </lineage>
</organism>
<evidence type="ECO:0008006" key="4">
    <source>
        <dbReference type="Google" id="ProtNLM"/>
    </source>
</evidence>
<keyword evidence="3" id="KW-1185">Reference proteome</keyword>
<keyword evidence="1" id="KW-1133">Transmembrane helix</keyword>
<protein>
    <recommendedName>
        <fullName evidence="4">Transmembrane protein</fullName>
    </recommendedName>
</protein>
<dbReference type="EMBL" id="JAWWNJ010000011">
    <property type="protein sequence ID" value="KAK7044373.1"/>
    <property type="molecule type" value="Genomic_DNA"/>
</dbReference>
<sequence>MHAACGQGLSEKALFLRDAPLRLALIASHLWLVPTIVYLLSLFARPPCKDAAHYFLRWLRIVFALNVYDDLLSYFSLLRPLVRRS</sequence>
<gene>
    <name evidence="2" type="ORF">R3P38DRAFT_162026</name>
</gene>
<feature type="transmembrane region" description="Helical" evidence="1">
    <location>
        <begin position="55"/>
        <end position="77"/>
    </location>
</feature>
<comment type="caution">
    <text evidence="2">The sequence shown here is derived from an EMBL/GenBank/DDBJ whole genome shotgun (WGS) entry which is preliminary data.</text>
</comment>